<dbReference type="EMBL" id="JBGMDY010000006">
    <property type="protein sequence ID" value="KAL2332495.1"/>
    <property type="molecule type" value="Genomic_DNA"/>
</dbReference>
<proteinExistence type="predicted"/>
<feature type="region of interest" description="Disordered" evidence="1">
    <location>
        <begin position="107"/>
        <end position="138"/>
    </location>
</feature>
<dbReference type="AlphaFoldDB" id="A0ABD1MBK7"/>
<evidence type="ECO:0008006" key="4">
    <source>
        <dbReference type="Google" id="ProtNLM"/>
    </source>
</evidence>
<evidence type="ECO:0000313" key="3">
    <source>
        <dbReference type="Proteomes" id="UP001603857"/>
    </source>
</evidence>
<feature type="compositionally biased region" description="Polar residues" evidence="1">
    <location>
        <begin position="126"/>
        <end position="138"/>
    </location>
</feature>
<feature type="region of interest" description="Disordered" evidence="1">
    <location>
        <begin position="1"/>
        <end position="47"/>
    </location>
</feature>
<keyword evidence="3" id="KW-1185">Reference proteome</keyword>
<gene>
    <name evidence="2" type="ORF">Fmac_020076</name>
</gene>
<feature type="compositionally biased region" description="Low complexity" evidence="1">
    <location>
        <begin position="1"/>
        <end position="22"/>
    </location>
</feature>
<evidence type="ECO:0000256" key="1">
    <source>
        <dbReference type="SAM" id="MobiDB-lite"/>
    </source>
</evidence>
<reference evidence="2 3" key="1">
    <citation type="submission" date="2024-08" db="EMBL/GenBank/DDBJ databases">
        <title>Insights into the chromosomal genome structure of Flemingia macrophylla.</title>
        <authorList>
            <person name="Ding Y."/>
            <person name="Zhao Y."/>
            <person name="Bi W."/>
            <person name="Wu M."/>
            <person name="Zhao G."/>
            <person name="Gong Y."/>
            <person name="Li W."/>
            <person name="Zhang P."/>
        </authorList>
    </citation>
    <scope>NUCLEOTIDE SEQUENCE [LARGE SCALE GENOMIC DNA]</scope>
    <source>
        <strain evidence="2">DYQJB</strain>
        <tissue evidence="2">Leaf</tissue>
    </source>
</reference>
<sequence length="138" mass="15053">MASSSTQTSPSASASASTSEAVSSKKRTCMCSPTTHPGSFRCSYHKQAAERQKQQTAAEASQKQQAAAASWRKLNLLRSAMKNLVVRIGGAEGGEVVRRAFTTHIRPSSQHLRRRQAFQPRPTRLSLMSTAQDTYALE</sequence>
<organism evidence="2 3">
    <name type="scientific">Flemingia macrophylla</name>
    <dbReference type="NCBI Taxonomy" id="520843"/>
    <lineage>
        <taxon>Eukaryota</taxon>
        <taxon>Viridiplantae</taxon>
        <taxon>Streptophyta</taxon>
        <taxon>Embryophyta</taxon>
        <taxon>Tracheophyta</taxon>
        <taxon>Spermatophyta</taxon>
        <taxon>Magnoliopsida</taxon>
        <taxon>eudicotyledons</taxon>
        <taxon>Gunneridae</taxon>
        <taxon>Pentapetalae</taxon>
        <taxon>rosids</taxon>
        <taxon>fabids</taxon>
        <taxon>Fabales</taxon>
        <taxon>Fabaceae</taxon>
        <taxon>Papilionoideae</taxon>
        <taxon>50 kb inversion clade</taxon>
        <taxon>NPAAA clade</taxon>
        <taxon>indigoferoid/millettioid clade</taxon>
        <taxon>Phaseoleae</taxon>
        <taxon>Flemingia</taxon>
    </lineage>
</organism>
<dbReference type="PANTHER" id="PTHR33132:SF135">
    <property type="entry name" value="OS02G0799700 PROTEIN"/>
    <property type="match status" value="1"/>
</dbReference>
<accession>A0ABD1MBK7</accession>
<comment type="caution">
    <text evidence="2">The sequence shown here is derived from an EMBL/GenBank/DDBJ whole genome shotgun (WGS) entry which is preliminary data.</text>
</comment>
<dbReference type="Proteomes" id="UP001603857">
    <property type="component" value="Unassembled WGS sequence"/>
</dbReference>
<name>A0ABD1MBK7_9FABA</name>
<protein>
    <recommendedName>
        <fullName evidence="4">Serine-rich protein</fullName>
    </recommendedName>
</protein>
<dbReference type="PANTHER" id="PTHR33132">
    <property type="entry name" value="OSJNBB0118P14.9 PROTEIN"/>
    <property type="match status" value="1"/>
</dbReference>
<evidence type="ECO:0000313" key="2">
    <source>
        <dbReference type="EMBL" id="KAL2332495.1"/>
    </source>
</evidence>